<feature type="compositionally biased region" description="Basic and acidic residues" evidence="5">
    <location>
        <begin position="433"/>
        <end position="458"/>
    </location>
</feature>
<feature type="region of interest" description="Disordered" evidence="5">
    <location>
        <begin position="778"/>
        <end position="896"/>
    </location>
</feature>
<evidence type="ECO:0000256" key="4">
    <source>
        <dbReference type="PROSITE-ProRule" id="PRU00723"/>
    </source>
</evidence>
<feature type="region of interest" description="Disordered" evidence="5">
    <location>
        <begin position="1"/>
        <end position="194"/>
    </location>
</feature>
<feature type="compositionally biased region" description="Basic and acidic residues" evidence="5">
    <location>
        <begin position="553"/>
        <end position="564"/>
    </location>
</feature>
<feature type="compositionally biased region" description="Polar residues" evidence="5">
    <location>
        <begin position="810"/>
        <end position="822"/>
    </location>
</feature>
<dbReference type="Pfam" id="PF14608">
    <property type="entry name" value="zf-CCCH_2"/>
    <property type="match status" value="2"/>
</dbReference>
<feature type="compositionally biased region" description="Basic and acidic residues" evidence="5">
    <location>
        <begin position="862"/>
        <end position="896"/>
    </location>
</feature>
<dbReference type="InterPro" id="IPR041367">
    <property type="entry name" value="Znf-CCCH_4"/>
</dbReference>
<feature type="domain" description="C3H1-type" evidence="6">
    <location>
        <begin position="190"/>
        <end position="217"/>
    </location>
</feature>
<dbReference type="Proteomes" id="UP000653305">
    <property type="component" value="Unassembled WGS sequence"/>
</dbReference>
<dbReference type="InterPro" id="IPR036855">
    <property type="entry name" value="Znf_CCCH_sf"/>
</dbReference>
<evidence type="ECO:0000256" key="3">
    <source>
        <dbReference type="ARBA" id="ARBA00022833"/>
    </source>
</evidence>
<keyword evidence="8" id="KW-1185">Reference proteome</keyword>
<feature type="compositionally biased region" description="Basic and acidic residues" evidence="5">
    <location>
        <begin position="107"/>
        <end position="122"/>
    </location>
</feature>
<feature type="compositionally biased region" description="Basic and acidic residues" evidence="5">
    <location>
        <begin position="501"/>
        <end position="524"/>
    </location>
</feature>
<dbReference type="Pfam" id="PF18044">
    <property type="entry name" value="zf-CCCH_4"/>
    <property type="match status" value="1"/>
</dbReference>
<dbReference type="Gene3D" id="4.10.1000.10">
    <property type="entry name" value="Zinc finger, CCCH-type"/>
    <property type="match status" value="1"/>
</dbReference>
<dbReference type="AlphaFoldDB" id="A0A830D1V7"/>
<evidence type="ECO:0000259" key="6">
    <source>
        <dbReference type="PROSITE" id="PS50103"/>
    </source>
</evidence>
<dbReference type="PANTHER" id="PTHR36886:SF8">
    <property type="entry name" value="ZINC FINGER CCCH DOMAIN-CONTAINING PROTEIN 38"/>
    <property type="match status" value="1"/>
</dbReference>
<feature type="compositionally biased region" description="Basic and acidic residues" evidence="5">
    <location>
        <begin position="232"/>
        <end position="242"/>
    </location>
</feature>
<dbReference type="PANTHER" id="PTHR36886">
    <property type="entry name" value="PROTEIN FRIGIDA-ESSENTIAL 1"/>
    <property type="match status" value="1"/>
</dbReference>
<feature type="zinc finger region" description="C3H1-type" evidence="4">
    <location>
        <begin position="268"/>
        <end position="295"/>
    </location>
</feature>
<comment type="caution">
    <text evidence="7">The sequence shown here is derived from an EMBL/GenBank/DDBJ whole genome shotgun (WGS) entry which is preliminary data.</text>
</comment>
<evidence type="ECO:0000256" key="5">
    <source>
        <dbReference type="SAM" id="MobiDB-lite"/>
    </source>
</evidence>
<dbReference type="EMBL" id="BMAC01000744">
    <property type="protein sequence ID" value="GFQ02385.1"/>
    <property type="molecule type" value="Genomic_DNA"/>
</dbReference>
<feature type="domain" description="C3H1-type" evidence="6">
    <location>
        <begin position="313"/>
        <end position="339"/>
    </location>
</feature>
<feature type="compositionally biased region" description="Basic and acidic residues" evidence="5">
    <location>
        <begin position="399"/>
        <end position="424"/>
    </location>
</feature>
<feature type="region of interest" description="Disordered" evidence="5">
    <location>
        <begin position="221"/>
        <end position="261"/>
    </location>
</feature>
<dbReference type="InterPro" id="IPR000571">
    <property type="entry name" value="Znf_CCCH"/>
</dbReference>
<dbReference type="OrthoDB" id="411372at2759"/>
<feature type="compositionally biased region" description="Basic and acidic residues" evidence="5">
    <location>
        <begin position="337"/>
        <end position="356"/>
    </location>
</feature>
<dbReference type="PROSITE" id="PS50103">
    <property type="entry name" value="ZF_C3H1"/>
    <property type="match status" value="3"/>
</dbReference>
<feature type="compositionally biased region" description="Basic and acidic residues" evidence="5">
    <location>
        <begin position="86"/>
        <end position="98"/>
    </location>
</feature>
<sequence length="979" mass="110641">MGERRKRKSAWDEDETKHSSGMSEHGSWTGKDRRSSHGSGHYHEVPESRTSGTRKSRDNSEWPAWESIEEHPVAPMSSSFKNNAQDGKEFGGGKRYYKEMSPGFDGMEMRNYNDARDYDQSHSQRYRGRGRSRSRSLSRGRERERRRGYTRSRSTSRSRNDVKAKDQTRSRSPISSRLSYGWGDRRGGPEKSSQICRDFSAGSCRRGSQCYFFHQNTTSRRDRDLLEDEPTESWRGRTDHNRVPRHSYSRASSGFESHNDVSDPYHEDRRAATCKDFLRGMCRWGDSCRFSHRAASDDGFGHGAGNASFDKGKNGKPMCKFFAAGNCIRENCRFSHDDSSNERRISESRSHDKSKLWDGGPTWDDETKTSDFNDRRGDVTDRRLRDRSKLWDGGPTWDDEAKTSEINERRGTVSESRSHDKSKLWDGGQTWDDENKNSDINDRRDEVNDKRSLDRSKLWDGGPEWDDEAKVSDTNDRRGVVSEIRSRDKSKLWNGGPTWDESNKISDINDRRSDVTDSRSRDKSNLWNDGPAWDDAPKTSDTLMPFCDSGNRQNDDRGDGSWENENKRWGIAESSNYGGKTGFAEPIAKDKTPSKHEHLVSYGSQLQDQDGIVNVDGQNAFQENPSLSVNALQQNIYPASQIQQQHSRVENNQMSSFGSRVFDEVKETNSHPIPFSGNQNVGSIYLGHSSISSESDRVQNMLLPNPPSNGFCADLNEPNIEIVNPSNVQTHTQNDQIVSQSSGFLEANVPQLLASLLNKKLSDQVTNSRSFVNEHPQTHAEIPSFPDNSGWAPRVNSSTVQPNPAAVSLDLNSTGTEQNSQIPPKKSSPLSSEAGPPGFDSSKTRQEGIVENSEVADGNRAVGDEIKDVEENKRPETQNGHEKVEEGGANKDEKGTRLFKNNLVEFVKEILKPTWKEGRMSRDDHKTVVKKVVEKVSSTIHADHIPKTQEKVDQYLACSKPKISKLVQAYVERSLKKDS</sequence>
<feature type="compositionally biased region" description="Basic and acidic residues" evidence="5">
    <location>
        <begin position="30"/>
        <end position="47"/>
    </location>
</feature>
<feature type="compositionally biased region" description="Polar residues" evidence="5">
    <location>
        <begin position="76"/>
        <end position="85"/>
    </location>
</feature>
<feature type="zinc finger region" description="C3H1-type" evidence="4">
    <location>
        <begin position="190"/>
        <end position="217"/>
    </location>
</feature>
<keyword evidence="2 4" id="KW-0863">Zinc-finger</keyword>
<evidence type="ECO:0000256" key="2">
    <source>
        <dbReference type="ARBA" id="ARBA00022771"/>
    </source>
</evidence>
<keyword evidence="1 4" id="KW-0479">Metal-binding</keyword>
<keyword evidence="3 4" id="KW-0862">Zinc</keyword>
<dbReference type="GO" id="GO:0008270">
    <property type="term" value="F:zinc ion binding"/>
    <property type="evidence" value="ECO:0007669"/>
    <property type="project" value="UniProtKB-KW"/>
</dbReference>
<reference evidence="7" key="1">
    <citation type="submission" date="2020-07" db="EMBL/GenBank/DDBJ databases">
        <title>Ethylene signaling mediates host invasion by parasitic plants.</title>
        <authorList>
            <person name="Yoshida S."/>
        </authorList>
    </citation>
    <scope>NUCLEOTIDE SEQUENCE</scope>
    <source>
        <strain evidence="7">Okayama</strain>
    </source>
</reference>
<feature type="region of interest" description="Disordered" evidence="5">
    <location>
        <begin position="337"/>
        <end position="564"/>
    </location>
</feature>
<feature type="compositionally biased region" description="Basic and acidic residues" evidence="5">
    <location>
        <begin position="158"/>
        <end position="169"/>
    </location>
</feature>
<name>A0A830D1V7_9LAMI</name>
<evidence type="ECO:0000256" key="1">
    <source>
        <dbReference type="ARBA" id="ARBA00022723"/>
    </source>
</evidence>
<accession>A0A830D1V7</accession>
<protein>
    <submittedName>
        <fullName evidence="7">Zinc finger CCCH domain-containing protein 38</fullName>
    </submittedName>
</protein>
<dbReference type="SMART" id="SM00356">
    <property type="entry name" value="ZnF_C3H1"/>
    <property type="match status" value="3"/>
</dbReference>
<dbReference type="InterPro" id="IPR052650">
    <property type="entry name" value="Zinc_finger_CCCH"/>
</dbReference>
<organism evidence="7 8">
    <name type="scientific">Phtheirospermum japonicum</name>
    <dbReference type="NCBI Taxonomy" id="374723"/>
    <lineage>
        <taxon>Eukaryota</taxon>
        <taxon>Viridiplantae</taxon>
        <taxon>Streptophyta</taxon>
        <taxon>Embryophyta</taxon>
        <taxon>Tracheophyta</taxon>
        <taxon>Spermatophyta</taxon>
        <taxon>Magnoliopsida</taxon>
        <taxon>eudicotyledons</taxon>
        <taxon>Gunneridae</taxon>
        <taxon>Pentapetalae</taxon>
        <taxon>asterids</taxon>
        <taxon>lamiids</taxon>
        <taxon>Lamiales</taxon>
        <taxon>Orobanchaceae</taxon>
        <taxon>Orobanchaceae incertae sedis</taxon>
        <taxon>Phtheirospermum</taxon>
    </lineage>
</organism>
<feature type="compositionally biased region" description="Basic residues" evidence="5">
    <location>
        <begin position="124"/>
        <end position="138"/>
    </location>
</feature>
<feature type="compositionally biased region" description="Basic and acidic residues" evidence="5">
    <location>
        <begin position="1"/>
        <end position="18"/>
    </location>
</feature>
<proteinExistence type="predicted"/>
<dbReference type="SUPFAM" id="SSF90229">
    <property type="entry name" value="CCCH zinc finger"/>
    <property type="match status" value="1"/>
</dbReference>
<evidence type="ECO:0000313" key="8">
    <source>
        <dbReference type="Proteomes" id="UP000653305"/>
    </source>
</evidence>
<feature type="domain" description="C3H1-type" evidence="6">
    <location>
        <begin position="268"/>
        <end position="295"/>
    </location>
</feature>
<feature type="compositionally biased region" description="Basic and acidic residues" evidence="5">
    <location>
        <begin position="365"/>
        <end position="390"/>
    </location>
</feature>
<feature type="compositionally biased region" description="Basic and acidic residues" evidence="5">
    <location>
        <begin position="468"/>
        <end position="491"/>
    </location>
</feature>
<evidence type="ECO:0000313" key="7">
    <source>
        <dbReference type="EMBL" id="GFQ02385.1"/>
    </source>
</evidence>
<gene>
    <name evidence="7" type="ORF">PHJA_002382500</name>
</gene>
<feature type="zinc finger region" description="C3H1-type" evidence="4">
    <location>
        <begin position="313"/>
        <end position="339"/>
    </location>
</feature>
<dbReference type="Gene3D" id="3.30.1370.210">
    <property type="match status" value="1"/>
</dbReference>